<dbReference type="SUPFAM" id="SSF53335">
    <property type="entry name" value="S-adenosyl-L-methionine-dependent methyltransferases"/>
    <property type="match status" value="1"/>
</dbReference>
<evidence type="ECO:0000313" key="3">
    <source>
        <dbReference type="Proteomes" id="UP001347146"/>
    </source>
</evidence>
<reference evidence="2 3" key="1">
    <citation type="submission" date="2024-01" db="EMBL/GenBank/DDBJ databases">
        <title>Draft genome sequence of Gordonia sp. LSe1-13.</title>
        <authorList>
            <person name="Suphannarot A."/>
            <person name="Mingma R."/>
        </authorList>
    </citation>
    <scope>NUCLEOTIDE SEQUENCE [LARGE SCALE GENOMIC DNA]</scope>
    <source>
        <strain evidence="2 3">LSe1-13</strain>
    </source>
</reference>
<name>A0ABU7MK42_9ACTN</name>
<feature type="domain" description="Methyltransferase type 11" evidence="1">
    <location>
        <begin position="48"/>
        <end position="141"/>
    </location>
</feature>
<keyword evidence="2" id="KW-0808">Transferase</keyword>
<dbReference type="EMBL" id="JAZDUF010000008">
    <property type="protein sequence ID" value="MEE3853138.1"/>
    <property type="molecule type" value="Genomic_DNA"/>
</dbReference>
<dbReference type="GO" id="GO:0032259">
    <property type="term" value="P:methylation"/>
    <property type="evidence" value="ECO:0007669"/>
    <property type="project" value="UniProtKB-KW"/>
</dbReference>
<keyword evidence="3" id="KW-1185">Reference proteome</keyword>
<dbReference type="Proteomes" id="UP001347146">
    <property type="component" value="Unassembled WGS sequence"/>
</dbReference>
<evidence type="ECO:0000259" key="1">
    <source>
        <dbReference type="Pfam" id="PF08241"/>
    </source>
</evidence>
<keyword evidence="2" id="KW-0489">Methyltransferase</keyword>
<protein>
    <submittedName>
        <fullName evidence="2">Class I SAM-dependent methyltransferase</fullName>
    </submittedName>
</protein>
<dbReference type="InterPro" id="IPR013216">
    <property type="entry name" value="Methyltransf_11"/>
</dbReference>
<dbReference type="GO" id="GO:0008168">
    <property type="term" value="F:methyltransferase activity"/>
    <property type="evidence" value="ECO:0007669"/>
    <property type="project" value="UniProtKB-KW"/>
</dbReference>
<organism evidence="2 3">
    <name type="scientific">Gordonia sesuvii</name>
    <dbReference type="NCBI Taxonomy" id="3116777"/>
    <lineage>
        <taxon>Bacteria</taxon>
        <taxon>Bacillati</taxon>
        <taxon>Actinomycetota</taxon>
        <taxon>Actinomycetes</taxon>
        <taxon>Mycobacteriales</taxon>
        <taxon>Gordoniaceae</taxon>
        <taxon>Gordonia</taxon>
    </lineage>
</organism>
<dbReference type="CDD" id="cd02440">
    <property type="entry name" value="AdoMet_MTases"/>
    <property type="match status" value="1"/>
</dbReference>
<dbReference type="Pfam" id="PF08241">
    <property type="entry name" value="Methyltransf_11"/>
    <property type="match status" value="1"/>
</dbReference>
<dbReference type="Gene3D" id="3.40.50.150">
    <property type="entry name" value="Vaccinia Virus protein VP39"/>
    <property type="match status" value="1"/>
</dbReference>
<comment type="caution">
    <text evidence="2">The sequence shown here is derived from an EMBL/GenBank/DDBJ whole genome shotgun (WGS) entry which is preliminary data.</text>
</comment>
<dbReference type="PANTHER" id="PTHR43861:SF1">
    <property type="entry name" value="TRANS-ACONITATE 2-METHYLTRANSFERASE"/>
    <property type="match status" value="1"/>
</dbReference>
<dbReference type="RefSeq" id="WP_330435998.1">
    <property type="nucleotide sequence ID" value="NZ_JAZDUF010000008.1"/>
</dbReference>
<dbReference type="InterPro" id="IPR029063">
    <property type="entry name" value="SAM-dependent_MTases_sf"/>
</dbReference>
<evidence type="ECO:0000313" key="2">
    <source>
        <dbReference type="EMBL" id="MEE3853138.1"/>
    </source>
</evidence>
<sequence>MVNECMQETWATSGRGWVENETMFDQVFTPFTHALLGAAAIEPGDRVLDVGCGSGTLLEHATRLGATAVGVDISEAMVAAAQRRVPGATVRLADAQTADLTPDSGQAFNRVVSRFGVMFFEDPSAAFANIRRSIAAGGRLTFVCWRSDDDPLMFTLGTSVLTDRLGGSGAVADPAAPGPLAFADADRVREILTDAGWDDIGIEPVDGMCDYGIDGSDGVEERLAMVLSTTTGQRARAALEPSLGLDGWAALVDDVRAEIRRHTVDGVVKFIGRTWLVTAGNPST</sequence>
<gene>
    <name evidence="2" type="ORF">VZC37_22565</name>
</gene>
<dbReference type="PANTHER" id="PTHR43861">
    <property type="entry name" value="TRANS-ACONITATE 2-METHYLTRANSFERASE-RELATED"/>
    <property type="match status" value="1"/>
</dbReference>
<accession>A0ABU7MK42</accession>
<proteinExistence type="predicted"/>